<reference evidence="5" key="1">
    <citation type="journal article" date="2019" name="Sci. Rep.">
        <title>Draft genome of Tanacetum cinerariifolium, the natural source of mosquito coil.</title>
        <authorList>
            <person name="Yamashiro T."/>
            <person name="Shiraishi A."/>
            <person name="Satake H."/>
            <person name="Nakayama K."/>
        </authorList>
    </citation>
    <scope>NUCLEOTIDE SEQUENCE</scope>
</reference>
<proteinExistence type="inferred from homology"/>
<sequence length="1054" mass="121779">SAANECSTPGTQQIVESSRLKTATSEVSSSSRHTPRRSSIHGRRGTPSYLDLGDCNQQCRHCGCLFGITSDLKITTTLLRNNHFKEHIRAYNQMFAMTSFEEKVNDPVYRGRGPYVFKVSGKIYHWIGSLCAEEVHHPQFLHLYIYDTHAKFPLLFIFGEPGFYPELVLKPRDVRSKVFYIIEFQKRGLPRCHTLLWVDSSSKIQDAARTDEYIYAELLDPVEDPKGYKVVSKLMMHGPCGVANPSAACTEKGICNKRFPKMYNDKTFFDTNGHTHYRRRQTQVHVMKSESTLDNCNVVLYNRILCLAFRAHINVEYYGWSMLIKYLFIYISKGPDHILGKIDRSIKDASTSTGERHIQLNEIQNYIDGRLVCPFEACWIIFEYPIHRQEPVVQILNVHLENMQRFNFRERDMLDIIVSMPDKKKTTLTEWYVYNNEHTHGRHLTYLDFPFEFVWYSDTKSWHRRVVRTKKSLGRLTYIHPNSGDFFCFRMLLSLQKGCKSPIKVRTVNGQVLPTYRVACEALGLLGDDREWDIALEESTVSASSAQLRTPFAQILIYCDLSDPPKLWRKHWEAMQHDIPTKISETTGILNYDVNTHELQDHILYELETILNGFRKSVKEFGLPSPPERPLKDLKNKLLMKEKNYKRKTFLWKIIISSLRSQGKILLAVASSGIASLLLPAGRTATLDLSFHSTPMIDRRCFKAMDRTLRDLMNARETLFGGKKSRLRRSAISDKEREWSKVFAKCLLDVGNGKVGEPDKDNNEDTFWITVPQKYCINPSEQALSELINFIYDDATLKTAAASAFQEKAIVCPKNDTVDAVNAKILSSVEAKGGIPNYVASKCKPVRRLMQCLCMSFLLAGKPAFLNYFKAKSDFVVKPIPENGLEGIWERFLAEESPMMIWNPYGGMMAKIPESSIPFPHRNAIFKIQYVTSWMSPEKEAMDKHVDWIRKLYNYMTQYVSMSPRQAYVNYRDLDLGMNDKNGDDTSFVKASSFGTRYFKDNFTRLVKIKTEFDPDNFFKHEQSIPVLPLKGKTQRFKHPKWWKVKKGHKKIHC</sequence>
<evidence type="ECO:0000256" key="1">
    <source>
        <dbReference type="RuleBase" id="RU363044"/>
    </source>
</evidence>
<dbReference type="InterPro" id="IPR012951">
    <property type="entry name" value="BBE"/>
</dbReference>
<dbReference type="GO" id="GO:0016787">
    <property type="term" value="F:hydrolase activity"/>
    <property type="evidence" value="ECO:0007669"/>
    <property type="project" value="UniProtKB-KW"/>
</dbReference>
<dbReference type="EMBL" id="BKCJ010178614">
    <property type="protein sequence ID" value="GEY43877.1"/>
    <property type="molecule type" value="Genomic_DNA"/>
</dbReference>
<feature type="non-terminal residue" evidence="5">
    <location>
        <position position="1"/>
    </location>
</feature>
<gene>
    <name evidence="5" type="ORF">Tci_415851</name>
</gene>
<comment type="catalytic activity">
    <reaction evidence="1">
        <text>ATP + H2O = ADP + phosphate + H(+)</text>
        <dbReference type="Rhea" id="RHEA:13065"/>
        <dbReference type="ChEBI" id="CHEBI:15377"/>
        <dbReference type="ChEBI" id="CHEBI:15378"/>
        <dbReference type="ChEBI" id="CHEBI:30616"/>
        <dbReference type="ChEBI" id="CHEBI:43474"/>
        <dbReference type="ChEBI" id="CHEBI:456216"/>
        <dbReference type="EC" id="5.6.2.3"/>
    </reaction>
</comment>
<comment type="similarity">
    <text evidence="1">Belongs to the helicase family.</text>
</comment>
<dbReference type="GO" id="GO:0006281">
    <property type="term" value="P:DNA repair"/>
    <property type="evidence" value="ECO:0007669"/>
    <property type="project" value="UniProtKB-KW"/>
</dbReference>
<protein>
    <recommendedName>
        <fullName evidence="1">ATP-dependent DNA helicase</fullName>
        <ecNumber evidence="1">5.6.2.3</ecNumber>
    </recommendedName>
</protein>
<organism evidence="5">
    <name type="scientific">Tanacetum cinerariifolium</name>
    <name type="common">Dalmatian daisy</name>
    <name type="synonym">Chrysanthemum cinerariifolium</name>
    <dbReference type="NCBI Taxonomy" id="118510"/>
    <lineage>
        <taxon>Eukaryota</taxon>
        <taxon>Viridiplantae</taxon>
        <taxon>Streptophyta</taxon>
        <taxon>Embryophyta</taxon>
        <taxon>Tracheophyta</taxon>
        <taxon>Spermatophyta</taxon>
        <taxon>Magnoliopsida</taxon>
        <taxon>eudicotyledons</taxon>
        <taxon>Gunneridae</taxon>
        <taxon>Pentapetalae</taxon>
        <taxon>asterids</taxon>
        <taxon>campanulids</taxon>
        <taxon>Asterales</taxon>
        <taxon>Asteraceae</taxon>
        <taxon>Asteroideae</taxon>
        <taxon>Anthemideae</taxon>
        <taxon>Anthemidinae</taxon>
        <taxon>Tanacetum</taxon>
    </lineage>
</organism>
<keyword evidence="1" id="KW-0234">DNA repair</keyword>
<dbReference type="AlphaFoldDB" id="A0A699HMD4"/>
<keyword evidence="1" id="KW-0547">Nucleotide-binding</keyword>
<dbReference type="Pfam" id="PF05970">
    <property type="entry name" value="PIF1"/>
    <property type="match status" value="1"/>
</dbReference>
<feature type="compositionally biased region" description="Basic residues" evidence="2">
    <location>
        <begin position="33"/>
        <end position="44"/>
    </location>
</feature>
<feature type="region of interest" description="Disordered" evidence="2">
    <location>
        <begin position="1"/>
        <end position="45"/>
    </location>
</feature>
<dbReference type="InterPro" id="IPR010285">
    <property type="entry name" value="DNA_helicase_pif1-like_DEAD"/>
</dbReference>
<dbReference type="Pfam" id="PF08031">
    <property type="entry name" value="BBE"/>
    <property type="match status" value="1"/>
</dbReference>
<feature type="compositionally biased region" description="Polar residues" evidence="2">
    <location>
        <begin position="1"/>
        <end position="27"/>
    </location>
</feature>
<accession>A0A699HMD4</accession>
<keyword evidence="1" id="KW-0378">Hydrolase</keyword>
<dbReference type="GO" id="GO:0016491">
    <property type="term" value="F:oxidoreductase activity"/>
    <property type="evidence" value="ECO:0007669"/>
    <property type="project" value="InterPro"/>
</dbReference>
<dbReference type="Gene3D" id="3.40.462.20">
    <property type="match status" value="1"/>
</dbReference>
<comment type="caution">
    <text evidence="5">The sequence shown here is derived from an EMBL/GenBank/DDBJ whole genome shotgun (WGS) entry which is preliminary data.</text>
</comment>
<dbReference type="GO" id="GO:0006310">
    <property type="term" value="P:DNA recombination"/>
    <property type="evidence" value="ECO:0007669"/>
    <property type="project" value="UniProtKB-KW"/>
</dbReference>
<dbReference type="Gene3D" id="3.30.465.10">
    <property type="match status" value="1"/>
</dbReference>
<keyword evidence="1" id="KW-0227">DNA damage</keyword>
<dbReference type="GO" id="GO:0000723">
    <property type="term" value="P:telomere maintenance"/>
    <property type="evidence" value="ECO:0007669"/>
    <property type="project" value="InterPro"/>
</dbReference>
<dbReference type="GO" id="GO:0043139">
    <property type="term" value="F:5'-3' DNA helicase activity"/>
    <property type="evidence" value="ECO:0007669"/>
    <property type="project" value="UniProtKB-EC"/>
</dbReference>
<dbReference type="GO" id="GO:0005524">
    <property type="term" value="F:ATP binding"/>
    <property type="evidence" value="ECO:0007669"/>
    <property type="project" value="UniProtKB-KW"/>
</dbReference>
<evidence type="ECO:0000259" key="3">
    <source>
        <dbReference type="Pfam" id="PF05970"/>
    </source>
</evidence>
<feature type="domain" description="DNA helicase Pif1-like DEAD-box helicase" evidence="3">
    <location>
        <begin position="647"/>
        <end position="685"/>
    </location>
</feature>
<evidence type="ECO:0000313" key="5">
    <source>
        <dbReference type="EMBL" id="GEY43877.1"/>
    </source>
</evidence>
<keyword evidence="1" id="KW-0233">DNA recombination</keyword>
<dbReference type="PANTHER" id="PTHR10492:SF96">
    <property type="entry name" value="ATP-DEPENDENT DNA HELICASE"/>
    <property type="match status" value="1"/>
</dbReference>
<comment type="cofactor">
    <cofactor evidence="1">
        <name>Mg(2+)</name>
        <dbReference type="ChEBI" id="CHEBI:18420"/>
    </cofactor>
</comment>
<dbReference type="InterPro" id="IPR016169">
    <property type="entry name" value="FAD-bd_PCMH_sub2"/>
</dbReference>
<keyword evidence="1" id="KW-0067">ATP-binding</keyword>
<name>A0A699HMD4_TANCI</name>
<evidence type="ECO:0000256" key="2">
    <source>
        <dbReference type="SAM" id="MobiDB-lite"/>
    </source>
</evidence>
<keyword evidence="1 5" id="KW-0347">Helicase</keyword>
<dbReference type="EC" id="5.6.2.3" evidence="1"/>
<dbReference type="PANTHER" id="PTHR10492">
    <property type="match status" value="1"/>
</dbReference>
<dbReference type="GO" id="GO:0050660">
    <property type="term" value="F:flavin adenine dinucleotide binding"/>
    <property type="evidence" value="ECO:0007669"/>
    <property type="project" value="InterPro"/>
</dbReference>
<feature type="domain" description="Berberine/berberine-like" evidence="4">
    <location>
        <begin position="967"/>
        <end position="1026"/>
    </location>
</feature>
<evidence type="ECO:0000259" key="4">
    <source>
        <dbReference type="Pfam" id="PF08031"/>
    </source>
</evidence>